<dbReference type="EMBL" id="SMGO01000001">
    <property type="protein sequence ID" value="TCK85658.1"/>
    <property type="molecule type" value="Genomic_DNA"/>
</dbReference>
<organism evidence="2 3">
    <name type="scientific">Albibacterium bauzanense</name>
    <dbReference type="NCBI Taxonomy" id="653929"/>
    <lineage>
        <taxon>Bacteria</taxon>
        <taxon>Pseudomonadati</taxon>
        <taxon>Bacteroidota</taxon>
        <taxon>Sphingobacteriia</taxon>
        <taxon>Sphingobacteriales</taxon>
        <taxon>Sphingobacteriaceae</taxon>
        <taxon>Albibacterium</taxon>
    </lineage>
</organism>
<feature type="transmembrane region" description="Helical" evidence="1">
    <location>
        <begin position="77"/>
        <end position="97"/>
    </location>
</feature>
<accession>A0A4R1M152</accession>
<dbReference type="RefSeq" id="WP_132222031.1">
    <property type="nucleotide sequence ID" value="NZ_SMGO01000001.1"/>
</dbReference>
<evidence type="ECO:0000313" key="3">
    <source>
        <dbReference type="Proteomes" id="UP000294616"/>
    </source>
</evidence>
<reference evidence="2 3" key="1">
    <citation type="submission" date="2019-03" db="EMBL/GenBank/DDBJ databases">
        <title>Genomic Encyclopedia of Archaeal and Bacterial Type Strains, Phase II (KMG-II): from individual species to whole genera.</title>
        <authorList>
            <person name="Goeker M."/>
        </authorList>
    </citation>
    <scope>NUCLEOTIDE SEQUENCE [LARGE SCALE GENOMIC DNA]</scope>
    <source>
        <strain evidence="2 3">DSM 22554</strain>
    </source>
</reference>
<evidence type="ECO:0000313" key="2">
    <source>
        <dbReference type="EMBL" id="TCK85658.1"/>
    </source>
</evidence>
<feature type="transmembrane region" description="Helical" evidence="1">
    <location>
        <begin position="339"/>
        <end position="359"/>
    </location>
</feature>
<feature type="transmembrane region" description="Helical" evidence="1">
    <location>
        <begin position="313"/>
        <end position="332"/>
    </location>
</feature>
<evidence type="ECO:0000256" key="1">
    <source>
        <dbReference type="SAM" id="Phobius"/>
    </source>
</evidence>
<dbReference type="Proteomes" id="UP000294616">
    <property type="component" value="Unassembled WGS sequence"/>
</dbReference>
<feature type="transmembrane region" description="Helical" evidence="1">
    <location>
        <begin position="275"/>
        <end position="293"/>
    </location>
</feature>
<feature type="transmembrane region" description="Helical" evidence="1">
    <location>
        <begin position="235"/>
        <end position="254"/>
    </location>
</feature>
<keyword evidence="3" id="KW-1185">Reference proteome</keyword>
<keyword evidence="1" id="KW-1133">Transmembrane helix</keyword>
<feature type="transmembrane region" description="Helical" evidence="1">
    <location>
        <begin position="49"/>
        <end position="70"/>
    </location>
</feature>
<feature type="transmembrane region" description="Helical" evidence="1">
    <location>
        <begin position="135"/>
        <end position="160"/>
    </location>
</feature>
<dbReference type="AlphaFoldDB" id="A0A4R1M152"/>
<gene>
    <name evidence="2" type="ORF">C8N28_0970</name>
</gene>
<dbReference type="OrthoDB" id="2827525at2"/>
<sequence>MNIKKWVTITLCSLLFVAILGVLLRYKISFSLPIINQKHLQHSHSHFALSGWLTQLLMVLLASSVSSIIGKTHFKKYNFILFANLVVSYGMLVSFLLQGYGVVSIILSTLSILIIYYFGIQLWKDMRRAPLQSPSFIWFKAAIVFSILSSLGIAMLAYIMATHTINIKLQQATTYFYLHFQYNGWFTFACLGLLIEILANKNIQIKGLHKFFWVYAVACIPAYFLSVLWLSLPLWIYIIVVISAAILITGWIWFFLQIQKQFQVFTQNLPKISKLLLGCSALAFSIKVILQAGSTIPSLNNMAFGYRPIVIGYLHLVFLGIVTLFLLGYLFYKGYLKALKLTCTGIVLFLIGIILNELMLMMQGLAAMGYYRVPYINEILLGITLLMLLGVSIINIGANKKSAQNKLE</sequence>
<feature type="transmembrane region" description="Helical" evidence="1">
    <location>
        <begin position="211"/>
        <end position="229"/>
    </location>
</feature>
<comment type="caution">
    <text evidence="2">The sequence shown here is derived from an EMBL/GenBank/DDBJ whole genome shotgun (WGS) entry which is preliminary data.</text>
</comment>
<proteinExistence type="predicted"/>
<protein>
    <submittedName>
        <fullName evidence="2">Uncharacterized protein</fullName>
    </submittedName>
</protein>
<name>A0A4R1M152_9SPHI</name>
<feature type="transmembrane region" description="Helical" evidence="1">
    <location>
        <begin position="180"/>
        <end position="199"/>
    </location>
</feature>
<keyword evidence="1" id="KW-0812">Transmembrane</keyword>
<feature type="transmembrane region" description="Helical" evidence="1">
    <location>
        <begin position="103"/>
        <end position="123"/>
    </location>
</feature>
<keyword evidence="1" id="KW-0472">Membrane</keyword>
<feature type="transmembrane region" description="Helical" evidence="1">
    <location>
        <begin position="379"/>
        <end position="398"/>
    </location>
</feature>